<evidence type="ECO:0000256" key="5">
    <source>
        <dbReference type="SAM" id="MobiDB-lite"/>
    </source>
</evidence>
<dbReference type="Gene3D" id="1.10.10.60">
    <property type="entry name" value="Homeodomain-like"/>
    <property type="match status" value="2"/>
</dbReference>
<dbReference type="PANTHER" id="PTHR10641">
    <property type="entry name" value="MYB FAMILY TRANSCRIPTION FACTOR"/>
    <property type="match status" value="1"/>
</dbReference>
<dbReference type="Proteomes" id="UP001603857">
    <property type="component" value="Unassembled WGS sequence"/>
</dbReference>
<keyword evidence="2" id="KW-0677">Repeat</keyword>
<evidence type="ECO:0000313" key="8">
    <source>
        <dbReference type="EMBL" id="KAL2328297.1"/>
    </source>
</evidence>
<feature type="domain" description="Myb-like" evidence="6">
    <location>
        <begin position="27"/>
        <end position="79"/>
    </location>
</feature>
<gene>
    <name evidence="8" type="ORF">Fmac_021724</name>
</gene>
<proteinExistence type="predicted"/>
<feature type="compositionally biased region" description="Low complexity" evidence="5">
    <location>
        <begin position="199"/>
        <end position="211"/>
    </location>
</feature>
<feature type="domain" description="Myb-like" evidence="6">
    <location>
        <begin position="80"/>
        <end position="171"/>
    </location>
</feature>
<evidence type="ECO:0000259" key="7">
    <source>
        <dbReference type="PROSITE" id="PS51294"/>
    </source>
</evidence>
<dbReference type="SMART" id="SM00717">
    <property type="entry name" value="SANT"/>
    <property type="match status" value="2"/>
</dbReference>
<dbReference type="GO" id="GO:0003677">
    <property type="term" value="F:DNA binding"/>
    <property type="evidence" value="ECO:0007669"/>
    <property type="project" value="UniProtKB-KW"/>
</dbReference>
<dbReference type="Pfam" id="PF00249">
    <property type="entry name" value="Myb_DNA-binding"/>
    <property type="match status" value="2"/>
</dbReference>
<comment type="caution">
    <text evidence="8">The sequence shown here is derived from an EMBL/GenBank/DDBJ whole genome shotgun (WGS) entry which is preliminary data.</text>
</comment>
<sequence>MNQARLTVEQKLIVERSMMVRTPSCDKNGLKKGTWTPEEDKKLVDYVTRYGHWNWRLLPKFAGLARCGKSCRLRWLNYLRPNLKRGNYTEEEEDTIIKLHRDLGNRGGFNTIMFDATEQQWHGGGAMKRHRGGWSKVRESCSKRRKIWSAIAARMPGRTDNDIKNHWHTNLKKRSQDPQLSNSNDESPTAPTFQDFHNTTQDSSPSSYSTTVTSNENLLLQDEFAFWDADTDLMSATNLWLKPYELDISYVPSEPDYFSTIIDAELWTHDN</sequence>
<dbReference type="CDD" id="cd00167">
    <property type="entry name" value="SANT"/>
    <property type="match status" value="2"/>
</dbReference>
<dbReference type="InterPro" id="IPR001005">
    <property type="entry name" value="SANT/Myb"/>
</dbReference>
<organism evidence="8 9">
    <name type="scientific">Flemingia macrophylla</name>
    <dbReference type="NCBI Taxonomy" id="520843"/>
    <lineage>
        <taxon>Eukaryota</taxon>
        <taxon>Viridiplantae</taxon>
        <taxon>Streptophyta</taxon>
        <taxon>Embryophyta</taxon>
        <taxon>Tracheophyta</taxon>
        <taxon>Spermatophyta</taxon>
        <taxon>Magnoliopsida</taxon>
        <taxon>eudicotyledons</taxon>
        <taxon>Gunneridae</taxon>
        <taxon>Pentapetalae</taxon>
        <taxon>rosids</taxon>
        <taxon>fabids</taxon>
        <taxon>Fabales</taxon>
        <taxon>Fabaceae</taxon>
        <taxon>Papilionoideae</taxon>
        <taxon>50 kb inversion clade</taxon>
        <taxon>NPAAA clade</taxon>
        <taxon>indigoferoid/millettioid clade</taxon>
        <taxon>Phaseoleae</taxon>
        <taxon>Flemingia</taxon>
    </lineage>
</organism>
<dbReference type="InterPro" id="IPR017930">
    <property type="entry name" value="Myb_dom"/>
</dbReference>
<keyword evidence="4" id="KW-0539">Nucleus</keyword>
<dbReference type="GO" id="GO:0005634">
    <property type="term" value="C:nucleus"/>
    <property type="evidence" value="ECO:0007669"/>
    <property type="project" value="UniProtKB-SubCell"/>
</dbReference>
<name>A0ABD1LXP9_9FABA</name>
<evidence type="ECO:0000256" key="1">
    <source>
        <dbReference type="ARBA" id="ARBA00004123"/>
    </source>
</evidence>
<dbReference type="PROSITE" id="PS51294">
    <property type="entry name" value="HTH_MYB"/>
    <property type="match status" value="2"/>
</dbReference>
<evidence type="ECO:0000256" key="4">
    <source>
        <dbReference type="ARBA" id="ARBA00023242"/>
    </source>
</evidence>
<dbReference type="EMBL" id="JBGMDY010000007">
    <property type="protein sequence ID" value="KAL2328297.1"/>
    <property type="molecule type" value="Genomic_DNA"/>
</dbReference>
<comment type="subcellular location">
    <subcellularLocation>
        <location evidence="1">Nucleus</location>
    </subcellularLocation>
</comment>
<accession>A0ABD1LXP9</accession>
<dbReference type="PANTHER" id="PTHR10641:SF1388">
    <property type="entry name" value="MYB TRANSCRIPTION FACTOR"/>
    <property type="match status" value="1"/>
</dbReference>
<evidence type="ECO:0000313" key="9">
    <source>
        <dbReference type="Proteomes" id="UP001603857"/>
    </source>
</evidence>
<dbReference type="InterPro" id="IPR009057">
    <property type="entry name" value="Homeodomain-like_sf"/>
</dbReference>
<dbReference type="SUPFAM" id="SSF46689">
    <property type="entry name" value="Homeodomain-like"/>
    <property type="match status" value="2"/>
</dbReference>
<protein>
    <submittedName>
        <fullName evidence="8">Uncharacterized protein</fullName>
    </submittedName>
</protein>
<feature type="region of interest" description="Disordered" evidence="5">
    <location>
        <begin position="170"/>
        <end position="211"/>
    </location>
</feature>
<dbReference type="PROSITE" id="PS50090">
    <property type="entry name" value="MYB_LIKE"/>
    <property type="match status" value="2"/>
</dbReference>
<dbReference type="InterPro" id="IPR015495">
    <property type="entry name" value="Myb_TF_plants"/>
</dbReference>
<evidence type="ECO:0000256" key="2">
    <source>
        <dbReference type="ARBA" id="ARBA00022737"/>
    </source>
</evidence>
<evidence type="ECO:0000259" key="6">
    <source>
        <dbReference type="PROSITE" id="PS50090"/>
    </source>
</evidence>
<reference evidence="8 9" key="1">
    <citation type="submission" date="2024-08" db="EMBL/GenBank/DDBJ databases">
        <title>Insights into the chromosomal genome structure of Flemingia macrophylla.</title>
        <authorList>
            <person name="Ding Y."/>
            <person name="Zhao Y."/>
            <person name="Bi W."/>
            <person name="Wu M."/>
            <person name="Zhao G."/>
            <person name="Gong Y."/>
            <person name="Li W."/>
            <person name="Zhang P."/>
        </authorList>
    </citation>
    <scope>NUCLEOTIDE SEQUENCE [LARGE SCALE GENOMIC DNA]</scope>
    <source>
        <strain evidence="8">DYQJB</strain>
        <tissue evidence="8">Leaf</tissue>
    </source>
</reference>
<keyword evidence="3" id="KW-0238">DNA-binding</keyword>
<feature type="domain" description="HTH myb-type" evidence="7">
    <location>
        <begin position="27"/>
        <end position="83"/>
    </location>
</feature>
<evidence type="ECO:0000256" key="3">
    <source>
        <dbReference type="ARBA" id="ARBA00023125"/>
    </source>
</evidence>
<feature type="compositionally biased region" description="Polar residues" evidence="5">
    <location>
        <begin position="177"/>
        <end position="198"/>
    </location>
</feature>
<keyword evidence="9" id="KW-1185">Reference proteome</keyword>
<dbReference type="AlphaFoldDB" id="A0ABD1LXP9"/>
<feature type="domain" description="HTH myb-type" evidence="7">
    <location>
        <begin position="148"/>
        <end position="175"/>
    </location>
</feature>
<dbReference type="FunFam" id="1.10.10.60:FF:000001">
    <property type="entry name" value="MYB-related transcription factor"/>
    <property type="match status" value="1"/>
</dbReference>